<proteinExistence type="predicted"/>
<dbReference type="AlphaFoldDB" id="A0A8H3D6W0"/>
<protein>
    <submittedName>
        <fullName evidence="2">Uncharacterized protein</fullName>
    </submittedName>
</protein>
<reference evidence="2" key="1">
    <citation type="submission" date="2021-01" db="EMBL/GenBank/DDBJ databases">
        <authorList>
            <person name="Kaushik A."/>
        </authorList>
    </citation>
    <scope>NUCLEOTIDE SEQUENCE</scope>
    <source>
        <strain evidence="2">Type strain: AG8-Rh-89/</strain>
    </source>
</reference>
<dbReference type="EMBL" id="CAJMWZ010006184">
    <property type="protein sequence ID" value="CAE6517320.1"/>
    <property type="molecule type" value="Genomic_DNA"/>
</dbReference>
<evidence type="ECO:0000256" key="1">
    <source>
        <dbReference type="SAM" id="MobiDB-lite"/>
    </source>
</evidence>
<feature type="region of interest" description="Disordered" evidence="1">
    <location>
        <begin position="131"/>
        <end position="167"/>
    </location>
</feature>
<evidence type="ECO:0000313" key="2">
    <source>
        <dbReference type="EMBL" id="CAE6517320.1"/>
    </source>
</evidence>
<gene>
    <name evidence="2" type="ORF">RDB_LOCUS113820</name>
</gene>
<sequence length="167" mass="18189">MVLTPGVWGPGHGHIPTPPLSSEFRDLAHLLPRGLALKTKFDFPCWKTIPTQTFETISQSFGQSALGCVPLGFQLSQKDLVIAYTPSTPTLFFNLAIVHAAFLDYSINIVFEKPWSPIHLPAETLTPQFSPEPRFLSPSSPISPSPSYSSPLDPFGSANPIQSLVSD</sequence>
<name>A0A8H3D6W0_9AGAM</name>
<organism evidence="2 3">
    <name type="scientific">Rhizoctonia solani</name>
    <dbReference type="NCBI Taxonomy" id="456999"/>
    <lineage>
        <taxon>Eukaryota</taxon>
        <taxon>Fungi</taxon>
        <taxon>Dikarya</taxon>
        <taxon>Basidiomycota</taxon>
        <taxon>Agaricomycotina</taxon>
        <taxon>Agaricomycetes</taxon>
        <taxon>Cantharellales</taxon>
        <taxon>Ceratobasidiaceae</taxon>
        <taxon>Rhizoctonia</taxon>
    </lineage>
</organism>
<evidence type="ECO:0000313" key="3">
    <source>
        <dbReference type="Proteomes" id="UP000663850"/>
    </source>
</evidence>
<accession>A0A8H3D6W0</accession>
<comment type="caution">
    <text evidence="2">The sequence shown here is derived from an EMBL/GenBank/DDBJ whole genome shotgun (WGS) entry which is preliminary data.</text>
</comment>
<feature type="compositionally biased region" description="Low complexity" evidence="1">
    <location>
        <begin position="137"/>
        <end position="151"/>
    </location>
</feature>
<dbReference type="Proteomes" id="UP000663850">
    <property type="component" value="Unassembled WGS sequence"/>
</dbReference>